<dbReference type="Gene3D" id="3.40.50.300">
    <property type="entry name" value="P-loop containing nucleotide triphosphate hydrolases"/>
    <property type="match status" value="1"/>
</dbReference>
<protein>
    <submittedName>
        <fullName evidence="1">DRP1D protein</fullName>
    </submittedName>
</protein>
<keyword evidence="2" id="KW-1185">Reference proteome</keyword>
<reference evidence="1" key="1">
    <citation type="submission" date="2021-02" db="EMBL/GenBank/DDBJ databases">
        <authorList>
            <person name="Dougan E. K."/>
            <person name="Rhodes N."/>
            <person name="Thang M."/>
            <person name="Chan C."/>
        </authorList>
    </citation>
    <scope>NUCLEOTIDE SEQUENCE</scope>
</reference>
<dbReference type="SUPFAM" id="SSF52540">
    <property type="entry name" value="P-loop containing nucleoside triphosphate hydrolases"/>
    <property type="match status" value="1"/>
</dbReference>
<evidence type="ECO:0000313" key="1">
    <source>
        <dbReference type="EMBL" id="CAE7309910.1"/>
    </source>
</evidence>
<organism evidence="1 2">
    <name type="scientific">Symbiodinium natans</name>
    <dbReference type="NCBI Taxonomy" id="878477"/>
    <lineage>
        <taxon>Eukaryota</taxon>
        <taxon>Sar</taxon>
        <taxon>Alveolata</taxon>
        <taxon>Dinophyceae</taxon>
        <taxon>Suessiales</taxon>
        <taxon>Symbiodiniaceae</taxon>
        <taxon>Symbiodinium</taxon>
    </lineage>
</organism>
<dbReference type="AlphaFoldDB" id="A0A812NF30"/>
<dbReference type="OrthoDB" id="441496at2759"/>
<proteinExistence type="predicted"/>
<gene>
    <name evidence="1" type="primary">DRP1D</name>
    <name evidence="1" type="ORF">SNAT2548_LOCUS16281</name>
</gene>
<sequence>MDLPGVRASDEDESQGVNDAIIAMVTESMRMPNSIVVCLADSTTESANDNMVKLFRERGTGVMCFSDRLVLVLTKADNWFATTGRAEVARSHLQSWKEGFYGIEPMLMGSSLDKNVDSKDVLVRNAEYERANDREEQNITRFRHDVLGTLQGDERKFWEEKVGFKHVQSAVQQMSLTMDLSKMQEIKDKIQKRCNQVKLGLDKARAACGNSDPPCLAVHLSSSHDLEETAKTLVQEEEEFRQVAADFSPDAMQAAWNEQKMLNNIQSRS</sequence>
<comment type="caution">
    <text evidence="1">The sequence shown here is derived from an EMBL/GenBank/DDBJ whole genome shotgun (WGS) entry which is preliminary data.</text>
</comment>
<name>A0A812NF30_9DINO</name>
<dbReference type="InterPro" id="IPR027417">
    <property type="entry name" value="P-loop_NTPase"/>
</dbReference>
<accession>A0A812NF30</accession>
<dbReference type="Proteomes" id="UP000604046">
    <property type="component" value="Unassembled WGS sequence"/>
</dbReference>
<evidence type="ECO:0000313" key="2">
    <source>
        <dbReference type="Proteomes" id="UP000604046"/>
    </source>
</evidence>
<dbReference type="EMBL" id="CAJNDS010002078">
    <property type="protein sequence ID" value="CAE7309910.1"/>
    <property type="molecule type" value="Genomic_DNA"/>
</dbReference>